<dbReference type="AlphaFoldDB" id="A0AAE0FG82"/>
<gene>
    <name evidence="2" type="ORF">CYMTET_31885</name>
</gene>
<proteinExistence type="predicted"/>
<dbReference type="Proteomes" id="UP001190700">
    <property type="component" value="Unassembled WGS sequence"/>
</dbReference>
<feature type="compositionally biased region" description="Pro residues" evidence="1">
    <location>
        <begin position="145"/>
        <end position="170"/>
    </location>
</feature>
<keyword evidence="3" id="KW-1185">Reference proteome</keyword>
<organism evidence="2 3">
    <name type="scientific">Cymbomonas tetramitiformis</name>
    <dbReference type="NCBI Taxonomy" id="36881"/>
    <lineage>
        <taxon>Eukaryota</taxon>
        <taxon>Viridiplantae</taxon>
        <taxon>Chlorophyta</taxon>
        <taxon>Pyramimonadophyceae</taxon>
        <taxon>Pyramimonadales</taxon>
        <taxon>Pyramimonadaceae</taxon>
        <taxon>Cymbomonas</taxon>
    </lineage>
</organism>
<name>A0AAE0FG82_9CHLO</name>
<evidence type="ECO:0000256" key="1">
    <source>
        <dbReference type="SAM" id="MobiDB-lite"/>
    </source>
</evidence>
<reference evidence="2 3" key="1">
    <citation type="journal article" date="2015" name="Genome Biol. Evol.">
        <title>Comparative Genomics of a Bacterivorous Green Alga Reveals Evolutionary Causalities and Consequences of Phago-Mixotrophic Mode of Nutrition.</title>
        <authorList>
            <person name="Burns J.A."/>
            <person name="Paasch A."/>
            <person name="Narechania A."/>
            <person name="Kim E."/>
        </authorList>
    </citation>
    <scope>NUCLEOTIDE SEQUENCE [LARGE SCALE GENOMIC DNA]</scope>
    <source>
        <strain evidence="2 3">PLY_AMNH</strain>
    </source>
</reference>
<evidence type="ECO:0000313" key="3">
    <source>
        <dbReference type="Proteomes" id="UP001190700"/>
    </source>
</evidence>
<accession>A0AAE0FG82</accession>
<evidence type="ECO:0008006" key="4">
    <source>
        <dbReference type="Google" id="ProtNLM"/>
    </source>
</evidence>
<sequence>MTASEVTVGTMIKVFWEDDDRFYPGVVTEFNEKGKAHLTDEAADKDGENIEVGGNDKKNKRGGAVKNFLAYSLCERWKSELGQSRLTDLAVEMQKKALLDTTLDNYGPKAERFINFCVNNQRPWLPATETPSPTPNLNGLFFTPVPTPIPSTEPWNGYPPSPTHSPPPLSPVSSPEYSPNSTPHPDTSELSEDEEY</sequence>
<evidence type="ECO:0000313" key="2">
    <source>
        <dbReference type="EMBL" id="KAK3259107.1"/>
    </source>
</evidence>
<dbReference type="EMBL" id="LGRX02018987">
    <property type="protein sequence ID" value="KAK3259107.1"/>
    <property type="molecule type" value="Genomic_DNA"/>
</dbReference>
<dbReference type="Gene3D" id="2.30.30.140">
    <property type="match status" value="1"/>
</dbReference>
<protein>
    <recommendedName>
        <fullName evidence="4">Tudor domain-containing protein</fullName>
    </recommendedName>
</protein>
<feature type="region of interest" description="Disordered" evidence="1">
    <location>
        <begin position="127"/>
        <end position="196"/>
    </location>
</feature>
<comment type="caution">
    <text evidence="2">The sequence shown here is derived from an EMBL/GenBank/DDBJ whole genome shotgun (WGS) entry which is preliminary data.</text>
</comment>